<keyword evidence="7" id="KW-1185">Reference proteome</keyword>
<dbReference type="GO" id="GO:0005975">
    <property type="term" value="P:carbohydrate metabolic process"/>
    <property type="evidence" value="ECO:0007669"/>
    <property type="project" value="InterPro"/>
</dbReference>
<dbReference type="Gene3D" id="3.20.20.80">
    <property type="entry name" value="Glycosidases"/>
    <property type="match status" value="1"/>
</dbReference>
<dbReference type="InterPro" id="IPR017853">
    <property type="entry name" value="GH"/>
</dbReference>
<organism evidence="6 7">
    <name type="scientific">Sediminicola luteus</name>
    <dbReference type="NCBI Taxonomy" id="319238"/>
    <lineage>
        <taxon>Bacteria</taxon>
        <taxon>Pseudomonadati</taxon>
        <taxon>Bacteroidota</taxon>
        <taxon>Flavobacteriia</taxon>
        <taxon>Flavobacteriales</taxon>
        <taxon>Flavobacteriaceae</taxon>
        <taxon>Sediminicola</taxon>
    </lineage>
</organism>
<dbReference type="Proteomes" id="UP000219559">
    <property type="component" value="Unassembled WGS sequence"/>
</dbReference>
<dbReference type="SUPFAM" id="SSF51011">
    <property type="entry name" value="Glycosyl hydrolase domain"/>
    <property type="match status" value="1"/>
</dbReference>
<accession>A0A2A4GAQ7</accession>
<sequence length="588" mass="67911">MRPKFRSIIKWGFGVLLVLALLSYVLFFYPFLGIPFNGQRQGNPPLTPAWALECWLWEDDVNTAEYVDELLAGYAEHDIPVRTIIIDSPWSLRYNDFEVDTLRYPESEKWFGRLQNDGYRVVLWLTSMVNESSKDTHITNSKIWFDSIAEKGYVIGGSKPNKWWKGKGGFLDYTHPEARQWWHAKQQPLLDWGIDGWKLDGAATLFWTELGPLPLFYKKSHQGIISTRKYMNLYYRKEYENGLKSSPDFVTLSRSMDRGYHPEGFAPIDASPVNWVGDQEHQWKGSGEGDAKDKALDGVQGFEAAIKSILRSAKKGYSVIGSDVAGFSGGTIPPRLYMRWAQFSAFCGLFMNGGHGERRLWKRSQEELKVIRKFSWLHTELVPYMYHYVHTAHTGGRRLQTPLENGDYHYMFGEDFLVAPIYVDDTFREVSLPEGQWRYLFDDAALLGGNQNIKKDYPMDEFPVYVREGAIIPMNVSRDYTGFGDKASEGFRTYLMYPKAGTHRFTDYKEHGGSTEISYRLDNDELEVHMQGGISPHILRWHSAKPPKNIRMNGQFLDVSEWEYLSEAQKVVVKTCGQHQALRYLIQY</sequence>
<evidence type="ECO:0000256" key="3">
    <source>
        <dbReference type="SAM" id="Phobius"/>
    </source>
</evidence>
<evidence type="ECO:0000313" key="6">
    <source>
        <dbReference type="EMBL" id="PCE65060.1"/>
    </source>
</evidence>
<dbReference type="EMBL" id="NBWU01000002">
    <property type="protein sequence ID" value="PCE65060.1"/>
    <property type="molecule type" value="Genomic_DNA"/>
</dbReference>
<dbReference type="Gene3D" id="2.60.40.4040">
    <property type="match status" value="1"/>
</dbReference>
<comment type="caution">
    <text evidence="6">The sequence shown here is derived from an EMBL/GenBank/DDBJ whole genome shotgun (WGS) entry which is preliminary data.</text>
</comment>
<feature type="domain" description="Glycosyl hydrolase family 31 C-terminal" evidence="5">
    <location>
        <begin position="405"/>
        <end position="472"/>
    </location>
</feature>
<evidence type="ECO:0000259" key="4">
    <source>
        <dbReference type="Pfam" id="PF01055"/>
    </source>
</evidence>
<evidence type="ECO:0000313" key="7">
    <source>
        <dbReference type="Proteomes" id="UP000219559"/>
    </source>
</evidence>
<keyword evidence="2 6" id="KW-0378">Hydrolase</keyword>
<dbReference type="AlphaFoldDB" id="A0A2A4GAQ7"/>
<dbReference type="Pfam" id="PF01055">
    <property type="entry name" value="Glyco_hydro_31_2nd"/>
    <property type="match status" value="1"/>
</dbReference>
<dbReference type="OrthoDB" id="176168at2"/>
<keyword evidence="2" id="KW-0326">Glycosidase</keyword>
<name>A0A2A4GAQ7_9FLAO</name>
<dbReference type="GO" id="GO:0004553">
    <property type="term" value="F:hydrolase activity, hydrolyzing O-glycosyl compounds"/>
    <property type="evidence" value="ECO:0007669"/>
    <property type="project" value="InterPro"/>
</dbReference>
<evidence type="ECO:0000256" key="1">
    <source>
        <dbReference type="ARBA" id="ARBA00007806"/>
    </source>
</evidence>
<proteinExistence type="inferred from homology"/>
<feature type="transmembrane region" description="Helical" evidence="3">
    <location>
        <begin position="12"/>
        <end position="32"/>
    </location>
</feature>
<gene>
    <name evidence="6" type="ORF">B7P33_05995</name>
</gene>
<evidence type="ECO:0000256" key="2">
    <source>
        <dbReference type="RuleBase" id="RU361185"/>
    </source>
</evidence>
<dbReference type="RefSeq" id="WP_097440730.1">
    <property type="nucleotide sequence ID" value="NZ_KZ300476.1"/>
</dbReference>
<dbReference type="Pfam" id="PF21365">
    <property type="entry name" value="Glyco_hydro_31_3rd"/>
    <property type="match status" value="1"/>
</dbReference>
<protein>
    <submittedName>
        <fullName evidence="6">Glycoside hydrolase</fullName>
    </submittedName>
</protein>
<keyword evidence="3" id="KW-0812">Transmembrane</keyword>
<reference evidence="6 7" key="1">
    <citation type="submission" date="2017-04" db="EMBL/GenBank/DDBJ databases">
        <title>A new member of the family Flavobacteriaceae isolated from ascidians.</title>
        <authorList>
            <person name="Chen L."/>
        </authorList>
    </citation>
    <scope>NUCLEOTIDE SEQUENCE [LARGE SCALE GENOMIC DNA]</scope>
    <source>
        <strain evidence="6 7">HQA918</strain>
    </source>
</reference>
<evidence type="ECO:0000259" key="5">
    <source>
        <dbReference type="Pfam" id="PF21365"/>
    </source>
</evidence>
<dbReference type="InterPro" id="IPR048395">
    <property type="entry name" value="Glyco_hydro_31_C"/>
</dbReference>
<keyword evidence="3" id="KW-1133">Transmembrane helix</keyword>
<dbReference type="PANTHER" id="PTHR22762">
    <property type="entry name" value="ALPHA-GLUCOSIDASE"/>
    <property type="match status" value="1"/>
</dbReference>
<feature type="domain" description="Glycoside hydrolase family 31 TIM barrel" evidence="4">
    <location>
        <begin position="44"/>
        <end position="387"/>
    </location>
</feature>
<dbReference type="PANTHER" id="PTHR22762:SF144">
    <property type="entry name" value="ALPHA-XYLOSIDASE"/>
    <property type="match status" value="1"/>
</dbReference>
<keyword evidence="3" id="KW-0472">Membrane</keyword>
<dbReference type="SUPFAM" id="SSF51445">
    <property type="entry name" value="(Trans)glycosidases"/>
    <property type="match status" value="1"/>
</dbReference>
<dbReference type="InterPro" id="IPR000322">
    <property type="entry name" value="Glyco_hydro_31_TIM"/>
</dbReference>
<comment type="similarity">
    <text evidence="1 2">Belongs to the glycosyl hydrolase 31 family.</text>
</comment>